<keyword evidence="2" id="KW-1133">Transmembrane helix</keyword>
<gene>
    <name evidence="3" type="primary">ORF47800</name>
</gene>
<dbReference type="AlphaFoldDB" id="A0A0B6Z5W5"/>
<name>A0A0B6Z5W5_9EUPU</name>
<organism evidence="3">
    <name type="scientific">Arion vulgaris</name>
    <dbReference type="NCBI Taxonomy" id="1028688"/>
    <lineage>
        <taxon>Eukaryota</taxon>
        <taxon>Metazoa</taxon>
        <taxon>Spiralia</taxon>
        <taxon>Lophotrochozoa</taxon>
        <taxon>Mollusca</taxon>
        <taxon>Gastropoda</taxon>
        <taxon>Heterobranchia</taxon>
        <taxon>Euthyneura</taxon>
        <taxon>Panpulmonata</taxon>
        <taxon>Eupulmonata</taxon>
        <taxon>Stylommatophora</taxon>
        <taxon>Helicina</taxon>
        <taxon>Arionoidea</taxon>
        <taxon>Arionidae</taxon>
        <taxon>Arion</taxon>
    </lineage>
</organism>
<dbReference type="EMBL" id="HACG01016426">
    <property type="protein sequence ID" value="CEK63291.1"/>
    <property type="molecule type" value="Transcribed_RNA"/>
</dbReference>
<sequence>EEIGIIIGAVIGAVVLLAILTVIGYLVFFRRNSKKEVPNKVPAQPRNFSKSELPSMNEETRTFSKPKRPRGAGHPEHRDGMQVVAISDGQTGNGRVGRAYMLNSDGSLNSTSGSKPSSTSSHTSQVNYENDHGPLPLTPSRDPSTNLPAGYYNMGYKDDTYDEISHGKESNL</sequence>
<accession>A0A0B6Z5W5</accession>
<reference evidence="3" key="1">
    <citation type="submission" date="2014-12" db="EMBL/GenBank/DDBJ databases">
        <title>Insight into the proteome of Arion vulgaris.</title>
        <authorList>
            <person name="Aradska J."/>
            <person name="Bulat T."/>
            <person name="Smidak R."/>
            <person name="Sarate P."/>
            <person name="Gangsoo J."/>
            <person name="Sialana F."/>
            <person name="Bilban M."/>
            <person name="Lubec G."/>
        </authorList>
    </citation>
    <scope>NUCLEOTIDE SEQUENCE</scope>
    <source>
        <tissue evidence="3">Skin</tissue>
    </source>
</reference>
<evidence type="ECO:0000256" key="1">
    <source>
        <dbReference type="SAM" id="MobiDB-lite"/>
    </source>
</evidence>
<proteinExistence type="predicted"/>
<keyword evidence="2" id="KW-0812">Transmembrane</keyword>
<feature type="transmembrane region" description="Helical" evidence="2">
    <location>
        <begin position="6"/>
        <end position="28"/>
    </location>
</feature>
<evidence type="ECO:0000313" key="3">
    <source>
        <dbReference type="EMBL" id="CEK63291.1"/>
    </source>
</evidence>
<keyword evidence="2" id="KW-0472">Membrane</keyword>
<feature type="compositionally biased region" description="Low complexity" evidence="1">
    <location>
        <begin position="107"/>
        <end position="124"/>
    </location>
</feature>
<evidence type="ECO:0000256" key="2">
    <source>
        <dbReference type="SAM" id="Phobius"/>
    </source>
</evidence>
<feature type="non-terminal residue" evidence="3">
    <location>
        <position position="1"/>
    </location>
</feature>
<feature type="region of interest" description="Disordered" evidence="1">
    <location>
        <begin position="37"/>
        <end position="172"/>
    </location>
</feature>
<protein>
    <submittedName>
        <fullName evidence="3">Uncharacterized protein</fullName>
    </submittedName>
</protein>
<feature type="compositionally biased region" description="Basic and acidic residues" evidence="1">
    <location>
        <begin position="156"/>
        <end position="172"/>
    </location>
</feature>
<dbReference type="Gene3D" id="1.20.5.930">
    <property type="entry name" value="Bicelle-embedded integrin alpha(iib) transmembrane segment"/>
    <property type="match status" value="1"/>
</dbReference>